<dbReference type="PANTHER" id="PTHR37524">
    <property type="entry name" value="RIBOSOMAL RNA LARGE SUBUNIT METHYLTRANSFERASE M"/>
    <property type="match status" value="1"/>
</dbReference>
<dbReference type="GO" id="GO:0032259">
    <property type="term" value="P:methylation"/>
    <property type="evidence" value="ECO:0007669"/>
    <property type="project" value="InterPro"/>
</dbReference>
<dbReference type="GO" id="GO:0008168">
    <property type="term" value="F:methyltransferase activity"/>
    <property type="evidence" value="ECO:0007669"/>
    <property type="project" value="InterPro"/>
</dbReference>
<feature type="domain" description="Ribosomal RNA methyltransferase FtsJ" evidence="1">
    <location>
        <begin position="333"/>
        <end position="426"/>
    </location>
</feature>
<reference evidence="2" key="1">
    <citation type="submission" date="2020-01" db="EMBL/GenBank/DDBJ databases">
        <title>Development of genomics and gene disruption for Polysphondylium violaceum indicates a role for the polyketide synthase stlB in stalk morphogenesis.</title>
        <authorList>
            <person name="Narita B."/>
            <person name="Kawabe Y."/>
            <person name="Kin K."/>
            <person name="Saito T."/>
            <person name="Gibbs R."/>
            <person name="Kuspa A."/>
            <person name="Muzny D."/>
            <person name="Queller D."/>
            <person name="Richards S."/>
            <person name="Strassman J."/>
            <person name="Sucgang R."/>
            <person name="Worley K."/>
            <person name="Schaap P."/>
        </authorList>
    </citation>
    <scope>NUCLEOTIDE SEQUENCE</scope>
    <source>
        <strain evidence="2">QSvi11</strain>
    </source>
</reference>
<dbReference type="OrthoDB" id="20105at2759"/>
<dbReference type="InterPro" id="IPR002877">
    <property type="entry name" value="RNA_MeTrfase_FtsJ_dom"/>
</dbReference>
<evidence type="ECO:0000313" key="3">
    <source>
        <dbReference type="Proteomes" id="UP000695562"/>
    </source>
</evidence>
<dbReference type="InterPro" id="IPR029063">
    <property type="entry name" value="SAM-dependent_MTases_sf"/>
</dbReference>
<dbReference type="Pfam" id="PF01728">
    <property type="entry name" value="FtsJ"/>
    <property type="match status" value="1"/>
</dbReference>
<gene>
    <name evidence="2" type="ORF">CYY_003785</name>
</gene>
<dbReference type="AlphaFoldDB" id="A0A8J4V0V4"/>
<dbReference type="Proteomes" id="UP000695562">
    <property type="component" value="Unassembled WGS sequence"/>
</dbReference>
<organism evidence="2 3">
    <name type="scientific">Polysphondylium violaceum</name>
    <dbReference type="NCBI Taxonomy" id="133409"/>
    <lineage>
        <taxon>Eukaryota</taxon>
        <taxon>Amoebozoa</taxon>
        <taxon>Evosea</taxon>
        <taxon>Eumycetozoa</taxon>
        <taxon>Dictyostelia</taxon>
        <taxon>Dictyosteliales</taxon>
        <taxon>Dictyosteliaceae</taxon>
        <taxon>Polysphondylium</taxon>
    </lineage>
</organism>
<sequence length="502" mass="57803">MISINRFISPPKAIRLLCSRYYCNTTTTTTATATKPNISSDNIFTNEKQYDGYRTLTIVKGKESNHESFLLQQLRDNVPNCGWNKSKSPFIIVGNLSPWTIKQFQLKKHGITNKDGDDNNSNNSNQDHKPFCGFAQQILPNSILVENKSLKQIVEYASEHIIASVKNCNYKKWRIHILSPQGYIRTRQGKLYSIEQDIVDKVSKTHPSLSKLFNHQATKNQKEIIPFEDQETLVQILFTSNHSKKASAYISVSTPPIIDYLSNIQNHIPAGQIIEFTSHVKENLLKLFVGDSDNKRNIHIDHIISSKQMDPLSITQEIEDSVQDHLIEKFIPSRSYLKLLEMEIRYPQFFKMLPNQLVADLGSSPGGWTLYSLSKGCKVVSIDKSPLDAKYFDFSDKKLHFLEQDAFEFNEPPHTIPFDWLIIDMKVPPKKTLELLEIWLKEKRCKHFVVNLKYLKSDFIQETNRFIQANIMPNCTFINAHCLDTSGDYELTLFGTNKHEIK</sequence>
<proteinExistence type="predicted"/>
<dbReference type="PANTHER" id="PTHR37524:SF1">
    <property type="entry name" value="RIBOSOMAL RNA METHYLTRANSFERASE FTSJ DOMAIN-CONTAINING PROTEIN"/>
    <property type="match status" value="1"/>
</dbReference>
<dbReference type="Gene3D" id="3.40.50.150">
    <property type="entry name" value="Vaccinia Virus protein VP39"/>
    <property type="match status" value="1"/>
</dbReference>
<dbReference type="EMBL" id="AJWJ01000123">
    <property type="protein sequence ID" value="KAF2074908.1"/>
    <property type="molecule type" value="Genomic_DNA"/>
</dbReference>
<accession>A0A8J4V0V4</accession>
<evidence type="ECO:0000259" key="1">
    <source>
        <dbReference type="Pfam" id="PF01728"/>
    </source>
</evidence>
<name>A0A8J4V0V4_9MYCE</name>
<comment type="caution">
    <text evidence="2">The sequence shown here is derived from an EMBL/GenBank/DDBJ whole genome shotgun (WGS) entry which is preliminary data.</text>
</comment>
<keyword evidence="3" id="KW-1185">Reference proteome</keyword>
<evidence type="ECO:0000313" key="2">
    <source>
        <dbReference type="EMBL" id="KAF2074908.1"/>
    </source>
</evidence>
<protein>
    <recommendedName>
        <fullName evidence="1">Ribosomal RNA methyltransferase FtsJ domain-containing protein</fullName>
    </recommendedName>
</protein>
<dbReference type="SUPFAM" id="SSF53335">
    <property type="entry name" value="S-adenosyl-L-methionine-dependent methyltransferases"/>
    <property type="match status" value="1"/>
</dbReference>